<dbReference type="SMART" id="SM00256">
    <property type="entry name" value="FBOX"/>
    <property type="match status" value="1"/>
</dbReference>
<dbReference type="GO" id="GO:0019005">
    <property type="term" value="C:SCF ubiquitin ligase complex"/>
    <property type="evidence" value="ECO:0007669"/>
    <property type="project" value="TreeGrafter"/>
</dbReference>
<dbReference type="OrthoDB" id="629492at2759"/>
<sequence length="510" mass="57634">MSKQRVDEQGMGPLEKGRKRYQEKDYKSALRSFHEGYLRCAKVLQSKGENDLALKIYQRGLSKVQITGADNERQKLQSFYNKLRQAQNPGKSLDPLEFLPLELAQMVVENLELRDRVICLAVTKSWKRLLESSHKSTRKPVSFNALKLHLKRSNYTLDRAIISTKAYFDVKRFEYLFRTCKRLSTLEICGSGVIGDTLVSALPRAKCLETISCGVNCEISLRTVQTVLRTCQETLREATFLRVKGSMAGFVPNSWPELRRLRILNLRCFGDAILEINGLRDSIPNIKSLTLTYWDYATRDPNPDLSSLKEIETLSLTNSHLRVMPLFPPSLKNLKISHNRQLGAYVPGNETYDLPHLESFDCSGSALTNLVVKAFTLQSIKAGTLKRLYIGDRLTEYMPGTPVEDEYPASNSVEELSIASMILREKRLMEIVALYPNLQRLDVSGTKITGVAVKQLVQMGIRWLKLDECSEVSPDAVDYARGKGVDVQFNFPSRSGRLGSFRDASYAGVI</sequence>
<protein>
    <recommendedName>
        <fullName evidence="2">F-box domain-containing protein</fullName>
    </recommendedName>
</protein>
<name>A0A9P6VQY1_9HELO</name>
<proteinExistence type="predicted"/>
<dbReference type="AlphaFoldDB" id="A0A9P6VQY1"/>
<gene>
    <name evidence="3" type="ORF">D0Z07_0160</name>
</gene>
<comment type="caution">
    <text evidence="3">The sequence shown here is derived from an EMBL/GenBank/DDBJ whole genome shotgun (WGS) entry which is preliminary data.</text>
</comment>
<dbReference type="GO" id="GO:0031146">
    <property type="term" value="P:SCF-dependent proteasomal ubiquitin-dependent protein catabolic process"/>
    <property type="evidence" value="ECO:0007669"/>
    <property type="project" value="TreeGrafter"/>
</dbReference>
<dbReference type="SUPFAM" id="SSF81383">
    <property type="entry name" value="F-box domain"/>
    <property type="match status" value="1"/>
</dbReference>
<dbReference type="Gene3D" id="3.80.10.10">
    <property type="entry name" value="Ribonuclease Inhibitor"/>
    <property type="match status" value="1"/>
</dbReference>
<evidence type="ECO:0000313" key="3">
    <source>
        <dbReference type="EMBL" id="KAG0652565.1"/>
    </source>
</evidence>
<dbReference type="EMBL" id="VNKQ01000002">
    <property type="protein sequence ID" value="KAG0652565.1"/>
    <property type="molecule type" value="Genomic_DNA"/>
</dbReference>
<dbReference type="SUPFAM" id="SSF52047">
    <property type="entry name" value="RNI-like"/>
    <property type="match status" value="1"/>
</dbReference>
<feature type="domain" description="F-box" evidence="2">
    <location>
        <begin position="99"/>
        <end position="139"/>
    </location>
</feature>
<dbReference type="InterPro" id="IPR032675">
    <property type="entry name" value="LRR_dom_sf"/>
</dbReference>
<keyword evidence="4" id="KW-1185">Reference proteome</keyword>
<evidence type="ECO:0000313" key="4">
    <source>
        <dbReference type="Proteomes" id="UP000785200"/>
    </source>
</evidence>
<evidence type="ECO:0000256" key="1">
    <source>
        <dbReference type="SAM" id="MobiDB-lite"/>
    </source>
</evidence>
<evidence type="ECO:0000259" key="2">
    <source>
        <dbReference type="SMART" id="SM00256"/>
    </source>
</evidence>
<reference evidence="3" key="1">
    <citation type="submission" date="2019-07" db="EMBL/GenBank/DDBJ databases">
        <title>Hyphodiscus hymeniophilus genome sequencing and assembly.</title>
        <authorList>
            <person name="Kramer G."/>
            <person name="Nodwell J."/>
        </authorList>
    </citation>
    <scope>NUCLEOTIDE SEQUENCE</scope>
    <source>
        <strain evidence="3">ATCC 34498</strain>
    </source>
</reference>
<dbReference type="PANTHER" id="PTHR13318">
    <property type="entry name" value="PARTNER OF PAIRED, ISOFORM B-RELATED"/>
    <property type="match status" value="1"/>
</dbReference>
<dbReference type="Proteomes" id="UP000785200">
    <property type="component" value="Unassembled WGS sequence"/>
</dbReference>
<feature type="region of interest" description="Disordered" evidence="1">
    <location>
        <begin position="1"/>
        <end position="22"/>
    </location>
</feature>
<dbReference type="Pfam" id="PF00646">
    <property type="entry name" value="F-box"/>
    <property type="match status" value="1"/>
</dbReference>
<dbReference type="InterPro" id="IPR036047">
    <property type="entry name" value="F-box-like_dom_sf"/>
</dbReference>
<accession>A0A9P6VQY1</accession>
<dbReference type="InterPro" id="IPR001810">
    <property type="entry name" value="F-box_dom"/>
</dbReference>
<organism evidence="3 4">
    <name type="scientific">Hyphodiscus hymeniophilus</name>
    <dbReference type="NCBI Taxonomy" id="353542"/>
    <lineage>
        <taxon>Eukaryota</taxon>
        <taxon>Fungi</taxon>
        <taxon>Dikarya</taxon>
        <taxon>Ascomycota</taxon>
        <taxon>Pezizomycotina</taxon>
        <taxon>Leotiomycetes</taxon>
        <taxon>Helotiales</taxon>
        <taxon>Hyphodiscaceae</taxon>
        <taxon>Hyphodiscus</taxon>
    </lineage>
</organism>